<evidence type="ECO:0008006" key="4">
    <source>
        <dbReference type="Google" id="ProtNLM"/>
    </source>
</evidence>
<organism evidence="2 3">
    <name type="scientific">Pseudomonas auratipiscis</name>
    <dbReference type="NCBI Taxonomy" id="3115853"/>
    <lineage>
        <taxon>Bacteria</taxon>
        <taxon>Pseudomonadati</taxon>
        <taxon>Pseudomonadota</taxon>
        <taxon>Gammaproteobacteria</taxon>
        <taxon>Pseudomonadales</taxon>
        <taxon>Pseudomonadaceae</taxon>
        <taxon>Pseudomonas</taxon>
    </lineage>
</organism>
<keyword evidence="3" id="KW-1185">Reference proteome</keyword>
<reference evidence="2 3" key="1">
    <citation type="submission" date="2024-01" db="EMBL/GenBank/DDBJ databases">
        <title>Unpublished Manusciprt.</title>
        <authorList>
            <person name="Duman M."/>
            <person name="Valdes E.G."/>
            <person name="Ajmi N."/>
            <person name="Altun S."/>
            <person name="Saticioglu I.B."/>
        </authorList>
    </citation>
    <scope>NUCLEOTIDE SEQUENCE [LARGE SCALE GENOMIC DNA]</scope>
    <source>
        <strain evidence="2 3">120P</strain>
    </source>
</reference>
<dbReference type="EMBL" id="JAZDQP010000002">
    <property type="protein sequence ID" value="MEE1865449.1"/>
    <property type="molecule type" value="Genomic_DNA"/>
</dbReference>
<dbReference type="Gene3D" id="3.40.390.10">
    <property type="entry name" value="Collagenase (Catalytic Domain)"/>
    <property type="match status" value="1"/>
</dbReference>
<feature type="chain" id="PRO_5044228163" description="Reprolysin-like metallo-peptidase family M12B" evidence="1">
    <location>
        <begin position="25"/>
        <end position="206"/>
    </location>
</feature>
<sequence>MNHFKCYAMTVVLLACTHLGQAMAASSFIVMLYPHDELADTSDEQLRKGYVQPWLDEMRQITQHSIEVIFQRNVAGVTDIAYWQSSPENTLKTFRQTAPAPEYGKALLLTRNGFGPLDGPEAGTVAGLASRLYPYGVASLTTYTALAHELGHLMGATHEAAELRYNPWICETYVYPERHPLRSNCYRYSDANRATIAEHLDRMLSE</sequence>
<dbReference type="Proteomes" id="UP001307839">
    <property type="component" value="Unassembled WGS sequence"/>
</dbReference>
<dbReference type="AlphaFoldDB" id="A0AB35WQF3"/>
<keyword evidence="1" id="KW-0732">Signal</keyword>
<name>A0AB35WQF3_9PSED</name>
<evidence type="ECO:0000256" key="1">
    <source>
        <dbReference type="SAM" id="SignalP"/>
    </source>
</evidence>
<dbReference type="PROSITE" id="PS51257">
    <property type="entry name" value="PROKAR_LIPOPROTEIN"/>
    <property type="match status" value="1"/>
</dbReference>
<feature type="signal peptide" evidence="1">
    <location>
        <begin position="1"/>
        <end position="24"/>
    </location>
</feature>
<evidence type="ECO:0000313" key="2">
    <source>
        <dbReference type="EMBL" id="MEE1865449.1"/>
    </source>
</evidence>
<dbReference type="RefSeq" id="WP_136478784.1">
    <property type="nucleotide sequence ID" value="NZ_JAZDCU010000002.1"/>
</dbReference>
<dbReference type="InterPro" id="IPR024079">
    <property type="entry name" value="MetalloPept_cat_dom_sf"/>
</dbReference>
<evidence type="ECO:0000313" key="3">
    <source>
        <dbReference type="Proteomes" id="UP001307839"/>
    </source>
</evidence>
<protein>
    <recommendedName>
        <fullName evidence="4">Reprolysin-like metallo-peptidase family M12B</fullName>
    </recommendedName>
</protein>
<gene>
    <name evidence="2" type="ORF">V0R53_03460</name>
</gene>
<proteinExistence type="predicted"/>
<dbReference type="SUPFAM" id="SSF55486">
    <property type="entry name" value="Metalloproteases ('zincins'), catalytic domain"/>
    <property type="match status" value="1"/>
</dbReference>
<accession>A0AB35WQF3</accession>
<comment type="caution">
    <text evidence="2">The sequence shown here is derived from an EMBL/GenBank/DDBJ whole genome shotgun (WGS) entry which is preliminary data.</text>
</comment>
<dbReference type="GO" id="GO:0008237">
    <property type="term" value="F:metallopeptidase activity"/>
    <property type="evidence" value="ECO:0007669"/>
    <property type="project" value="InterPro"/>
</dbReference>